<dbReference type="RefSeq" id="WP_218149921.1">
    <property type="nucleotide sequence ID" value="NZ_FJNE01000003.1"/>
</dbReference>
<sequence length="279" mass="32680">MKQCKTVKVKVLDQSSVFDATLEHYCLALEYCLKVCYQELELSYDESNLTTQRAIEMLIHATAKNPNPKYADFDVLFHKFPSYLRRACITSAYGKWQSWRSNYQNWEQERSKASIEKQRFLKKAPTPQCEHKEFPVLYKGNMYKVENDTVSIKVFERNDWVWQPVTLKQVDLEKRGLSDWKVMNPKLVRKGKKYFLHFAYEKEIKLHKKAELDCRILSVDLGLTNTAVCAVMDSDGTVVAHKFIKQAKEKDPFLPSYKSAEKSPTQHLWCKMSALLEQN</sequence>
<evidence type="ECO:0000313" key="2">
    <source>
        <dbReference type="Proteomes" id="UP000242754"/>
    </source>
</evidence>
<evidence type="ECO:0000313" key="1">
    <source>
        <dbReference type="EMBL" id="CZQ91521.1"/>
    </source>
</evidence>
<reference evidence="1 2" key="1">
    <citation type="submission" date="2016-02" db="EMBL/GenBank/DDBJ databases">
        <authorList>
            <person name="Wen L."/>
            <person name="He K."/>
            <person name="Yang H."/>
        </authorList>
    </citation>
    <scope>NUCLEOTIDE SEQUENCE [LARGE SCALE GENOMIC DNA]</scope>
    <source>
        <strain evidence="1">Trichococcus palustris</strain>
    </source>
</reference>
<gene>
    <name evidence="1" type="ORF">Tpal_1423</name>
</gene>
<dbReference type="EMBL" id="FJNE01000003">
    <property type="protein sequence ID" value="CZQ91521.1"/>
    <property type="molecule type" value="Genomic_DNA"/>
</dbReference>
<accession>A0A143YJV0</accession>
<organism evidence="1 2">
    <name type="scientific">Trichococcus palustris</name>
    <dbReference type="NCBI Taxonomy" id="140314"/>
    <lineage>
        <taxon>Bacteria</taxon>
        <taxon>Bacillati</taxon>
        <taxon>Bacillota</taxon>
        <taxon>Bacilli</taxon>
        <taxon>Lactobacillales</taxon>
        <taxon>Carnobacteriaceae</taxon>
        <taxon>Trichococcus</taxon>
    </lineage>
</organism>
<protein>
    <submittedName>
        <fullName evidence="1">Transposase probable is891/is1136/is1341</fullName>
    </submittedName>
</protein>
<dbReference type="AlphaFoldDB" id="A0A143YJV0"/>
<dbReference type="Proteomes" id="UP000242754">
    <property type="component" value="Unassembled WGS sequence"/>
</dbReference>
<keyword evidence="2" id="KW-1185">Reference proteome</keyword>
<dbReference type="STRING" id="140314.SAMN04488076_1155"/>
<proteinExistence type="predicted"/>
<name>A0A143YJV0_9LACT</name>